<dbReference type="Proteomes" id="UP000193884">
    <property type="component" value="Unassembled WGS sequence"/>
</dbReference>
<gene>
    <name evidence="2" type="ORF">BST63_01395</name>
    <name evidence="1" type="ORF">BSZ18_04325</name>
</gene>
<reference evidence="3 4" key="1">
    <citation type="submission" date="2017-03" db="EMBL/GenBank/DDBJ databases">
        <title>Whole genome sequences of fourteen strains of Bradyrhizobium canariense and one strain of Bradyrhizobium japonicum isolated from Lupinus (Papilionoideae: Genisteae) species in Algeria.</title>
        <authorList>
            <person name="Crovadore J."/>
            <person name="Chekireb D."/>
            <person name="Brachmann A."/>
            <person name="Chablais R."/>
            <person name="Cochard B."/>
            <person name="Lefort F."/>
        </authorList>
    </citation>
    <scope>NUCLEOTIDE SEQUENCE [LARGE SCALE GENOMIC DNA]</scope>
    <source>
        <strain evidence="1 3">UBMA195</strain>
        <strain evidence="2 4">UBMAN05</strain>
    </source>
</reference>
<protein>
    <submittedName>
        <fullName evidence="1">Uncharacterized protein</fullName>
    </submittedName>
</protein>
<organism evidence="1 3">
    <name type="scientific">Bradyrhizobium canariense</name>
    <dbReference type="NCBI Taxonomy" id="255045"/>
    <lineage>
        <taxon>Bacteria</taxon>
        <taxon>Pseudomonadati</taxon>
        <taxon>Pseudomonadota</taxon>
        <taxon>Alphaproteobacteria</taxon>
        <taxon>Hyphomicrobiales</taxon>
        <taxon>Nitrobacteraceae</taxon>
        <taxon>Bradyrhizobium</taxon>
    </lineage>
</organism>
<comment type="caution">
    <text evidence="1">The sequence shown here is derived from an EMBL/GenBank/DDBJ whole genome shotgun (WGS) entry which is preliminary data.</text>
</comment>
<name>A0A1X3GS15_9BRAD</name>
<evidence type="ECO:0000313" key="2">
    <source>
        <dbReference type="EMBL" id="OSJ35780.1"/>
    </source>
</evidence>
<dbReference type="OrthoDB" id="8254079at2"/>
<dbReference type="Proteomes" id="UP000193553">
    <property type="component" value="Unassembled WGS sequence"/>
</dbReference>
<sequence>MSEFTGEVQANMGLVLDQVCAGLPNGGDHESRRYVAEQLIQAVRAGKTTLGELTSAGRRAVVYLKNAPKSA</sequence>
<dbReference type="AlphaFoldDB" id="A0A1X3GS15"/>
<dbReference type="RefSeq" id="WP_085348737.1">
    <property type="nucleotide sequence ID" value="NZ_NAEX01000154.1"/>
</dbReference>
<evidence type="ECO:0000313" key="3">
    <source>
        <dbReference type="Proteomes" id="UP000193553"/>
    </source>
</evidence>
<evidence type="ECO:0000313" key="1">
    <source>
        <dbReference type="EMBL" id="OSJ17427.1"/>
    </source>
</evidence>
<keyword evidence="4" id="KW-1185">Reference proteome</keyword>
<evidence type="ECO:0000313" key="4">
    <source>
        <dbReference type="Proteomes" id="UP000193884"/>
    </source>
</evidence>
<dbReference type="EMBL" id="NAFK01000102">
    <property type="protein sequence ID" value="OSJ35780.1"/>
    <property type="molecule type" value="Genomic_DNA"/>
</dbReference>
<accession>A0A1X3GS15</accession>
<proteinExistence type="predicted"/>
<dbReference type="EMBL" id="NAFI01000142">
    <property type="protein sequence ID" value="OSJ17427.1"/>
    <property type="molecule type" value="Genomic_DNA"/>
</dbReference>